<comment type="caution">
    <text evidence="1">The sequence shown here is derived from an EMBL/GenBank/DDBJ whole genome shotgun (WGS) entry which is preliminary data.</text>
</comment>
<name>A0A4C1WQ68_EUMVA</name>
<evidence type="ECO:0000313" key="1">
    <source>
        <dbReference type="EMBL" id="GBP52244.1"/>
    </source>
</evidence>
<dbReference type="Proteomes" id="UP000299102">
    <property type="component" value="Unassembled WGS sequence"/>
</dbReference>
<accession>A0A4C1WQ68</accession>
<evidence type="ECO:0000313" key="2">
    <source>
        <dbReference type="Proteomes" id="UP000299102"/>
    </source>
</evidence>
<dbReference type="EMBL" id="BGZK01000598">
    <property type="protein sequence ID" value="GBP52244.1"/>
    <property type="molecule type" value="Genomic_DNA"/>
</dbReference>
<organism evidence="1 2">
    <name type="scientific">Eumeta variegata</name>
    <name type="common">Bagworm moth</name>
    <name type="synonym">Eumeta japonica</name>
    <dbReference type="NCBI Taxonomy" id="151549"/>
    <lineage>
        <taxon>Eukaryota</taxon>
        <taxon>Metazoa</taxon>
        <taxon>Ecdysozoa</taxon>
        <taxon>Arthropoda</taxon>
        <taxon>Hexapoda</taxon>
        <taxon>Insecta</taxon>
        <taxon>Pterygota</taxon>
        <taxon>Neoptera</taxon>
        <taxon>Endopterygota</taxon>
        <taxon>Lepidoptera</taxon>
        <taxon>Glossata</taxon>
        <taxon>Ditrysia</taxon>
        <taxon>Tineoidea</taxon>
        <taxon>Psychidae</taxon>
        <taxon>Oiketicinae</taxon>
        <taxon>Eumeta</taxon>
    </lineage>
</organism>
<reference evidence="1 2" key="1">
    <citation type="journal article" date="2019" name="Commun. Biol.">
        <title>The bagworm genome reveals a unique fibroin gene that provides high tensile strength.</title>
        <authorList>
            <person name="Kono N."/>
            <person name="Nakamura H."/>
            <person name="Ohtoshi R."/>
            <person name="Tomita M."/>
            <person name="Numata K."/>
            <person name="Arakawa K."/>
        </authorList>
    </citation>
    <scope>NUCLEOTIDE SEQUENCE [LARGE SCALE GENOMIC DNA]</scope>
</reference>
<gene>
    <name evidence="1" type="ORF">EVAR_83105_1</name>
</gene>
<keyword evidence="2" id="KW-1185">Reference proteome</keyword>
<sequence>MEIYHTTHDKRERHNRFAQLLDTTGHDGVLKRSALNVSPTSNHSSMRHFKGQLTSLLIFFPPFVRISSPPTAPRSVAASVHL</sequence>
<proteinExistence type="predicted"/>
<dbReference type="AlphaFoldDB" id="A0A4C1WQ68"/>
<protein>
    <submittedName>
        <fullName evidence="1">Uncharacterized protein</fullName>
    </submittedName>
</protein>